<dbReference type="PANTHER" id="PTHR40940">
    <property type="entry name" value="PROTEIN BATD-RELATED"/>
    <property type="match status" value="1"/>
</dbReference>
<organism evidence="2 3">
    <name type="scientific">Pseudomonas alkylphenolica</name>
    <dbReference type="NCBI Taxonomy" id="237609"/>
    <lineage>
        <taxon>Bacteria</taxon>
        <taxon>Pseudomonadati</taxon>
        <taxon>Pseudomonadota</taxon>
        <taxon>Gammaproteobacteria</taxon>
        <taxon>Pseudomonadales</taxon>
        <taxon>Pseudomonadaceae</taxon>
        <taxon>Pseudomonas</taxon>
    </lineage>
</organism>
<dbReference type="AlphaFoldDB" id="A0A077FCU5"/>
<dbReference type="InterPro" id="IPR025738">
    <property type="entry name" value="BatD"/>
</dbReference>
<dbReference type="EMBL" id="CP009048">
    <property type="protein sequence ID" value="AIL61654.1"/>
    <property type="molecule type" value="Genomic_DNA"/>
</dbReference>
<feature type="signal peptide" evidence="1">
    <location>
        <begin position="1"/>
        <end position="18"/>
    </location>
</feature>
<evidence type="ECO:0000256" key="1">
    <source>
        <dbReference type="SAM" id="SignalP"/>
    </source>
</evidence>
<dbReference type="PANTHER" id="PTHR40940:SF1">
    <property type="entry name" value="PROTEIN BATD"/>
    <property type="match status" value="1"/>
</dbReference>
<proteinExistence type="predicted"/>
<sequence>MKHLLWVLLACAPVFASAAPEVRIQSRLIPETGVVVGGTLSMEVDLLVDTWYTAAPILPALELPGALVTPPSGEAQHLNEKQDGKTFFGLRYTYQITPQVAQPFTIPALTFQVQPGQGSGAVTLNSQPLTFVAKALAGASDQHRLVAKSVTLTQTLQRSHDPLRVGDSITRHLTIQAQGVQAMLIPPPSFAQVQGLKRYLQTPNVSALSDGRGGVSGGVREDSVTYVIEQEGPLSLPAIAFDWWDASSGEARSTVVDAVSFEAGKGNYSAPFSINDDLRALGRQAHVRLSGHWLLLSAALLAGACLIYFGRPWARGSLVRYRHWKETRRRTWLASAGYAWQLLRKQLSSRPLRLDGLYLWVRRSTGKRTLSAFSGEASDATANRSQDLLRFCYAPTAEGVDVSAELLQTLQSSKRQLTKHKVERSHCRLKPLNP</sequence>
<evidence type="ECO:0000313" key="2">
    <source>
        <dbReference type="EMBL" id="AIL61654.1"/>
    </source>
</evidence>
<evidence type="ECO:0000313" key="3">
    <source>
        <dbReference type="Proteomes" id="UP000028931"/>
    </source>
</evidence>
<name>A0A077FCU5_9PSED</name>
<dbReference type="eggNOG" id="ENOG502Z8JG">
    <property type="taxonomic scope" value="Bacteria"/>
</dbReference>
<evidence type="ECO:0008006" key="4">
    <source>
        <dbReference type="Google" id="ProtNLM"/>
    </source>
</evidence>
<protein>
    <recommendedName>
        <fullName evidence="4">Protein BatD</fullName>
    </recommendedName>
</protein>
<reference evidence="2 3" key="1">
    <citation type="submission" date="2014-07" db="EMBL/GenBank/DDBJ databases">
        <authorList>
            <person name="Lee K."/>
            <person name="Lim J.Y."/>
            <person name="Hwang I."/>
        </authorList>
    </citation>
    <scope>NUCLEOTIDE SEQUENCE [LARGE SCALE GENOMIC DNA]</scope>
    <source>
        <strain evidence="2 3">KL28</strain>
    </source>
</reference>
<accession>A0A077FCU5</accession>
<feature type="chain" id="PRO_5001718288" description="Protein BatD" evidence="1">
    <location>
        <begin position="19"/>
        <end position="434"/>
    </location>
</feature>
<dbReference type="Proteomes" id="UP000028931">
    <property type="component" value="Chromosome"/>
</dbReference>
<gene>
    <name evidence="2" type="ORF">PSAKL28_24430</name>
</gene>
<dbReference type="RefSeq" id="WP_038610675.1">
    <property type="nucleotide sequence ID" value="NZ_CP009048.1"/>
</dbReference>
<dbReference type="HOGENOM" id="CLU_047669_0_0_6"/>
<keyword evidence="1" id="KW-0732">Signal</keyword>
<dbReference type="KEGG" id="palk:PSAKL28_24430"/>
<dbReference type="OrthoDB" id="5293418at2"/>